<comment type="caution">
    <text evidence="10">The sequence shown here is derived from an EMBL/GenBank/DDBJ whole genome shotgun (WGS) entry which is preliminary data.</text>
</comment>
<evidence type="ECO:0000256" key="1">
    <source>
        <dbReference type="ARBA" id="ARBA00001164"/>
    </source>
</evidence>
<comment type="pathway">
    <text evidence="2">Amino-acid biosynthesis; L-tryptophan biosynthesis; L-tryptophan from chorismate: step 3/5.</text>
</comment>
<sequence>MGGNGQRFDWSVVAVQQLEKEKLWLAGGLTAENVGEAIAYFHPKVVDVSSGVETDGKKDLAKISAFCEAVRIADNS</sequence>
<evidence type="ECO:0000259" key="9">
    <source>
        <dbReference type="Pfam" id="PF00697"/>
    </source>
</evidence>
<keyword evidence="7" id="KW-0057">Aromatic amino acid biosynthesis</keyword>
<dbReference type="Gene3D" id="3.20.20.70">
    <property type="entry name" value="Aldolase class I"/>
    <property type="match status" value="1"/>
</dbReference>
<comment type="catalytic activity">
    <reaction evidence="1">
        <text>N-(5-phospho-beta-D-ribosyl)anthranilate = 1-(2-carboxyphenylamino)-1-deoxy-D-ribulose 5-phosphate</text>
        <dbReference type="Rhea" id="RHEA:21540"/>
        <dbReference type="ChEBI" id="CHEBI:18277"/>
        <dbReference type="ChEBI" id="CHEBI:58613"/>
        <dbReference type="EC" id="5.3.1.24"/>
    </reaction>
</comment>
<keyword evidence="8" id="KW-0413">Isomerase</keyword>
<dbReference type="InterPro" id="IPR011060">
    <property type="entry name" value="RibuloseP-bd_barrel"/>
</dbReference>
<evidence type="ECO:0000256" key="2">
    <source>
        <dbReference type="ARBA" id="ARBA00004664"/>
    </source>
</evidence>
<evidence type="ECO:0000256" key="4">
    <source>
        <dbReference type="ARBA" id="ARBA00022272"/>
    </source>
</evidence>
<accession>A0ABP2UVK7</accession>
<dbReference type="InterPro" id="IPR044643">
    <property type="entry name" value="TrpF_fam"/>
</dbReference>
<keyword evidence="11" id="KW-1185">Reference proteome</keyword>
<evidence type="ECO:0000256" key="8">
    <source>
        <dbReference type="ARBA" id="ARBA00023235"/>
    </source>
</evidence>
<feature type="domain" description="N-(5'phosphoribosyl) anthranilate isomerase (PRAI)" evidence="9">
    <location>
        <begin position="2"/>
        <end position="68"/>
    </location>
</feature>
<dbReference type="EC" id="5.3.1.24" evidence="3"/>
<evidence type="ECO:0000256" key="6">
    <source>
        <dbReference type="ARBA" id="ARBA00022822"/>
    </source>
</evidence>
<evidence type="ECO:0000313" key="11">
    <source>
        <dbReference type="Proteomes" id="UP000014210"/>
    </source>
</evidence>
<dbReference type="PANTHER" id="PTHR42894">
    <property type="entry name" value="N-(5'-PHOSPHORIBOSYL)ANTHRANILATE ISOMERASE"/>
    <property type="match status" value="1"/>
</dbReference>
<dbReference type="SUPFAM" id="SSF51366">
    <property type="entry name" value="Ribulose-phoshate binding barrel"/>
    <property type="match status" value="1"/>
</dbReference>
<keyword evidence="6" id="KW-0822">Tryptophan biosynthesis</keyword>
<evidence type="ECO:0000256" key="3">
    <source>
        <dbReference type="ARBA" id="ARBA00012572"/>
    </source>
</evidence>
<evidence type="ECO:0000256" key="5">
    <source>
        <dbReference type="ARBA" id="ARBA00022605"/>
    </source>
</evidence>
<reference evidence="10 11" key="1">
    <citation type="submission" date="2013-03" db="EMBL/GenBank/DDBJ databases">
        <title>The Genome Sequence of Enterococcus durans ATCC_6056 (Illumina only assembly).</title>
        <authorList>
            <consortium name="The Broad Institute Genomics Platform"/>
            <consortium name="The Broad Institute Genome Sequencing Center for Infectious Disease"/>
            <person name="Earl A."/>
            <person name="Russ C."/>
            <person name="Gilmore M."/>
            <person name="Surin D."/>
            <person name="Walker B."/>
            <person name="Young S."/>
            <person name="Zeng Q."/>
            <person name="Gargeya S."/>
            <person name="Fitzgerald M."/>
            <person name="Haas B."/>
            <person name="Abouelleil A."/>
            <person name="Allen A.W."/>
            <person name="Alvarado L."/>
            <person name="Arachchi H.M."/>
            <person name="Berlin A.M."/>
            <person name="Chapman S.B."/>
            <person name="Gainer-Dewar J."/>
            <person name="Goldberg J."/>
            <person name="Griggs A."/>
            <person name="Gujja S."/>
            <person name="Hansen M."/>
            <person name="Howarth C."/>
            <person name="Imamovic A."/>
            <person name="Ireland A."/>
            <person name="Larimer J."/>
            <person name="McCowan C."/>
            <person name="Murphy C."/>
            <person name="Pearson M."/>
            <person name="Poon T.W."/>
            <person name="Priest M."/>
            <person name="Roberts A."/>
            <person name="Saif S."/>
            <person name="Shea T."/>
            <person name="Sisk P."/>
            <person name="Sykes S."/>
            <person name="Wortman J."/>
            <person name="Nusbaum C."/>
            <person name="Birren B."/>
        </authorList>
    </citation>
    <scope>NUCLEOTIDE SEQUENCE [LARGE SCALE GENOMIC DNA]</scope>
    <source>
        <strain evidence="10 11">ATCC 6056</strain>
    </source>
</reference>
<dbReference type="Pfam" id="PF00697">
    <property type="entry name" value="PRAI"/>
    <property type="match status" value="1"/>
</dbReference>
<evidence type="ECO:0000313" key="10">
    <source>
        <dbReference type="EMBL" id="EOT26159.1"/>
    </source>
</evidence>
<dbReference type="EMBL" id="AHYU01000059">
    <property type="protein sequence ID" value="EOT26159.1"/>
    <property type="molecule type" value="Genomic_DNA"/>
</dbReference>
<organism evidence="10 11">
    <name type="scientific">Enterococcus durans ATCC 6056</name>
    <dbReference type="NCBI Taxonomy" id="1140001"/>
    <lineage>
        <taxon>Bacteria</taxon>
        <taxon>Bacillati</taxon>
        <taxon>Bacillota</taxon>
        <taxon>Bacilli</taxon>
        <taxon>Lactobacillales</taxon>
        <taxon>Enterococcaceae</taxon>
        <taxon>Enterococcus</taxon>
    </lineage>
</organism>
<dbReference type="InterPro" id="IPR013785">
    <property type="entry name" value="Aldolase_TIM"/>
</dbReference>
<dbReference type="Proteomes" id="UP000014210">
    <property type="component" value="Unassembled WGS sequence"/>
</dbReference>
<name>A0ABP2UVK7_9ENTE</name>
<protein>
    <recommendedName>
        <fullName evidence="4">N-(5'-phosphoribosyl)anthranilate isomerase</fullName>
        <ecNumber evidence="3">5.3.1.24</ecNumber>
    </recommendedName>
</protein>
<gene>
    <name evidence="10" type="ORF">OMS_02857</name>
</gene>
<dbReference type="PANTHER" id="PTHR42894:SF1">
    <property type="entry name" value="N-(5'-PHOSPHORIBOSYL)ANTHRANILATE ISOMERASE"/>
    <property type="match status" value="1"/>
</dbReference>
<evidence type="ECO:0000256" key="7">
    <source>
        <dbReference type="ARBA" id="ARBA00023141"/>
    </source>
</evidence>
<proteinExistence type="predicted"/>
<dbReference type="InterPro" id="IPR001240">
    <property type="entry name" value="PRAI_dom"/>
</dbReference>
<keyword evidence="5" id="KW-0028">Amino-acid biosynthesis</keyword>